<sequence>MFELDLRSRKPIYEQLVDKMKELIINEVLKPDEQLPSVRQMAQQLTINPNTIQKAYRELEAQGFIYSLKGKGSFVNPMDPGKDADKILQVKQEVEKLLLEALYLGIPAEELHEMIRHIDALKGGSRQDDSNDRDK</sequence>
<dbReference type="PANTHER" id="PTHR38445">
    <property type="entry name" value="HTH-TYPE TRANSCRIPTIONAL REPRESSOR YTRA"/>
    <property type="match status" value="1"/>
</dbReference>
<dbReference type="EMBL" id="JAAVUM010000007">
    <property type="protein sequence ID" value="NKE06180.1"/>
    <property type="molecule type" value="Genomic_DNA"/>
</dbReference>
<feature type="domain" description="HTH gntR-type" evidence="4">
    <location>
        <begin position="10"/>
        <end position="78"/>
    </location>
</feature>
<dbReference type="SUPFAM" id="SSF46785">
    <property type="entry name" value="Winged helix' DNA-binding domain"/>
    <property type="match status" value="1"/>
</dbReference>
<accession>A0A846TGZ0</accession>
<evidence type="ECO:0000256" key="3">
    <source>
        <dbReference type="ARBA" id="ARBA00023163"/>
    </source>
</evidence>
<dbReference type="Gene3D" id="1.10.10.10">
    <property type="entry name" value="Winged helix-like DNA-binding domain superfamily/Winged helix DNA-binding domain"/>
    <property type="match status" value="1"/>
</dbReference>
<dbReference type="InterPro" id="IPR036390">
    <property type="entry name" value="WH_DNA-bd_sf"/>
</dbReference>
<dbReference type="InterPro" id="IPR000524">
    <property type="entry name" value="Tscrpt_reg_HTH_GntR"/>
</dbReference>
<dbReference type="CDD" id="cd07377">
    <property type="entry name" value="WHTH_GntR"/>
    <property type="match status" value="1"/>
</dbReference>
<dbReference type="RefSeq" id="WP_167832607.1">
    <property type="nucleotide sequence ID" value="NZ_JAAVUM010000007.1"/>
</dbReference>
<dbReference type="PROSITE" id="PS50949">
    <property type="entry name" value="HTH_GNTR"/>
    <property type="match status" value="1"/>
</dbReference>
<comment type="caution">
    <text evidence="5">The sequence shown here is derived from an EMBL/GenBank/DDBJ whole genome shotgun (WGS) entry which is preliminary data.</text>
</comment>
<dbReference type="SMART" id="SM00345">
    <property type="entry name" value="HTH_GNTR"/>
    <property type="match status" value="1"/>
</dbReference>
<dbReference type="GO" id="GO:0003700">
    <property type="term" value="F:DNA-binding transcription factor activity"/>
    <property type="evidence" value="ECO:0007669"/>
    <property type="project" value="InterPro"/>
</dbReference>
<organism evidence="5 6">
    <name type="scientific">Mesobacillus selenatarsenatis</name>
    <dbReference type="NCBI Taxonomy" id="388741"/>
    <lineage>
        <taxon>Bacteria</taxon>
        <taxon>Bacillati</taxon>
        <taxon>Bacillota</taxon>
        <taxon>Bacilli</taxon>
        <taxon>Bacillales</taxon>
        <taxon>Bacillaceae</taxon>
        <taxon>Mesobacillus</taxon>
    </lineage>
</organism>
<dbReference type="PANTHER" id="PTHR38445:SF9">
    <property type="entry name" value="HTH-TYPE TRANSCRIPTIONAL REPRESSOR YTRA"/>
    <property type="match status" value="1"/>
</dbReference>
<proteinExistence type="predicted"/>
<keyword evidence="2" id="KW-0238">DNA-binding</keyword>
<reference evidence="5 6" key="1">
    <citation type="submission" date="2020-03" db="EMBL/GenBank/DDBJ databases">
        <authorList>
            <person name="Sun Q."/>
        </authorList>
    </citation>
    <scope>NUCLEOTIDE SEQUENCE [LARGE SCALE GENOMIC DNA]</scope>
    <source>
        <strain evidence="5 6">KACC 21451</strain>
    </source>
</reference>
<evidence type="ECO:0000259" key="4">
    <source>
        <dbReference type="PROSITE" id="PS50949"/>
    </source>
</evidence>
<dbReference type="PRINTS" id="PR00035">
    <property type="entry name" value="HTHGNTR"/>
</dbReference>
<dbReference type="Pfam" id="PF00392">
    <property type="entry name" value="GntR"/>
    <property type="match status" value="1"/>
</dbReference>
<dbReference type="AlphaFoldDB" id="A0A846TGZ0"/>
<keyword evidence="1" id="KW-0805">Transcription regulation</keyword>
<evidence type="ECO:0000313" key="5">
    <source>
        <dbReference type="EMBL" id="NKE06180.1"/>
    </source>
</evidence>
<name>A0A846TGZ0_9BACI</name>
<keyword evidence="3" id="KW-0804">Transcription</keyword>
<protein>
    <submittedName>
        <fullName evidence="5">GntR family transcriptional regulator</fullName>
    </submittedName>
</protein>
<evidence type="ECO:0000256" key="2">
    <source>
        <dbReference type="ARBA" id="ARBA00023125"/>
    </source>
</evidence>
<evidence type="ECO:0000313" key="6">
    <source>
        <dbReference type="Proteomes" id="UP000587942"/>
    </source>
</evidence>
<evidence type="ECO:0000256" key="1">
    <source>
        <dbReference type="ARBA" id="ARBA00023015"/>
    </source>
</evidence>
<dbReference type="InterPro" id="IPR036388">
    <property type="entry name" value="WH-like_DNA-bd_sf"/>
</dbReference>
<dbReference type="Proteomes" id="UP000587942">
    <property type="component" value="Unassembled WGS sequence"/>
</dbReference>
<gene>
    <name evidence="5" type="ORF">GWK17_11980</name>
</gene>
<dbReference type="GO" id="GO:0003677">
    <property type="term" value="F:DNA binding"/>
    <property type="evidence" value="ECO:0007669"/>
    <property type="project" value="UniProtKB-KW"/>
</dbReference>